<evidence type="ECO:0000256" key="1">
    <source>
        <dbReference type="ARBA" id="ARBA00022490"/>
    </source>
</evidence>
<dbReference type="PANTHER" id="PTHR43654:SF1">
    <property type="entry name" value="ISOPENTENYL PHOSPHATE KINASE"/>
    <property type="match status" value="1"/>
</dbReference>
<dbReference type="AlphaFoldDB" id="A0A3B0UGA9"/>
<evidence type="ECO:0000256" key="6">
    <source>
        <dbReference type="ARBA" id="ARBA00022777"/>
    </source>
</evidence>
<dbReference type="Pfam" id="PF00696">
    <property type="entry name" value="AA_kinase"/>
    <property type="match status" value="1"/>
</dbReference>
<dbReference type="InterPro" id="IPR001057">
    <property type="entry name" value="Glu/AcGlu_kinase"/>
</dbReference>
<dbReference type="PANTHER" id="PTHR43654">
    <property type="entry name" value="GLUTAMATE 5-KINASE"/>
    <property type="match status" value="1"/>
</dbReference>
<dbReference type="GO" id="GO:0005829">
    <property type="term" value="C:cytosol"/>
    <property type="evidence" value="ECO:0007669"/>
    <property type="project" value="TreeGrafter"/>
</dbReference>
<dbReference type="CDD" id="cd21157">
    <property type="entry name" value="PUA_G5K"/>
    <property type="match status" value="1"/>
</dbReference>
<dbReference type="PROSITE" id="PS50890">
    <property type="entry name" value="PUA"/>
    <property type="match status" value="1"/>
</dbReference>
<dbReference type="PIRSF" id="PIRSF000729">
    <property type="entry name" value="GK"/>
    <property type="match status" value="1"/>
</dbReference>
<dbReference type="GO" id="GO:0003723">
    <property type="term" value="F:RNA binding"/>
    <property type="evidence" value="ECO:0007669"/>
    <property type="project" value="InterPro"/>
</dbReference>
<dbReference type="EC" id="2.7.2.11" evidence="9"/>
<keyword evidence="5" id="KW-0547">Nucleotide-binding</keyword>
<dbReference type="InterPro" id="IPR015947">
    <property type="entry name" value="PUA-like_sf"/>
</dbReference>
<dbReference type="GO" id="GO:0004349">
    <property type="term" value="F:glutamate 5-kinase activity"/>
    <property type="evidence" value="ECO:0007669"/>
    <property type="project" value="UniProtKB-EC"/>
</dbReference>
<dbReference type="InterPro" id="IPR041739">
    <property type="entry name" value="G5K_ProB"/>
</dbReference>
<keyword evidence="6 9" id="KW-0418">Kinase</keyword>
<accession>A0A3B0UGA9</accession>
<name>A0A3B0UGA9_9ZZZZ</name>
<dbReference type="EMBL" id="UOEQ01000471">
    <property type="protein sequence ID" value="VAW23519.1"/>
    <property type="molecule type" value="Genomic_DNA"/>
</dbReference>
<evidence type="ECO:0000256" key="3">
    <source>
        <dbReference type="ARBA" id="ARBA00022650"/>
    </source>
</evidence>
<dbReference type="InterPro" id="IPR011529">
    <property type="entry name" value="Glu_5kinase"/>
</dbReference>
<dbReference type="Gene3D" id="3.40.1160.10">
    <property type="entry name" value="Acetylglutamate kinase-like"/>
    <property type="match status" value="2"/>
</dbReference>
<evidence type="ECO:0000256" key="5">
    <source>
        <dbReference type="ARBA" id="ARBA00022741"/>
    </source>
</evidence>
<dbReference type="Gene3D" id="2.30.130.10">
    <property type="entry name" value="PUA domain"/>
    <property type="match status" value="1"/>
</dbReference>
<reference evidence="9" key="1">
    <citation type="submission" date="2018-06" db="EMBL/GenBank/DDBJ databases">
        <authorList>
            <person name="Zhirakovskaya E."/>
        </authorList>
    </citation>
    <scope>NUCLEOTIDE SEQUENCE</scope>
</reference>
<evidence type="ECO:0000256" key="7">
    <source>
        <dbReference type="ARBA" id="ARBA00022840"/>
    </source>
</evidence>
<keyword evidence="1" id="KW-0963">Cytoplasm</keyword>
<dbReference type="PROSITE" id="PS00902">
    <property type="entry name" value="GLUTAMATE_5_KINASE"/>
    <property type="match status" value="1"/>
</dbReference>
<keyword evidence="2" id="KW-0028">Amino-acid biosynthesis</keyword>
<evidence type="ECO:0000313" key="9">
    <source>
        <dbReference type="EMBL" id="VAW23519.1"/>
    </source>
</evidence>
<dbReference type="InterPro" id="IPR036974">
    <property type="entry name" value="PUA_sf"/>
</dbReference>
<dbReference type="InterPro" id="IPR001048">
    <property type="entry name" value="Asp/Glu/Uridylate_kinase"/>
</dbReference>
<proteinExistence type="inferred from homology"/>
<dbReference type="InterPro" id="IPR036393">
    <property type="entry name" value="AceGlu_kinase-like_sf"/>
</dbReference>
<keyword evidence="3" id="KW-0641">Proline biosynthesis</keyword>
<dbReference type="CDD" id="cd04242">
    <property type="entry name" value="AAK_G5K_ProB"/>
    <property type="match status" value="1"/>
</dbReference>
<sequence length="395" mass="41964">MVPLKQNRVILGFDRLTIKVGSALLVDAISGQLRQDWLNSLAADIARLKKTGMQILVVSSGAISLGRTLLGFEEKSLSLTQNQACASVGQVALAQAWRDALAAKKITTGQILLTPNITEERRHYINARATILTLLELGAVPIINENDSVATSEIRYGDNDRLSARVASMIGSDCLVLLSDIDGLYTSMPNQNATLDDNNSKEAIHLPMVRSVTPEIEAMASGTKNHLAKGGMATKLDAAKIATRSGTSMIIANGTKNHPLAALASGAKHTLFPANQSPAAARKSWILGTLEISGSIHVDDGASLAISKGKSLLPVGVTNISGEFDRGDAVSIIDPKNIEIARGLVSMNQTEANKAMGKKSEAIMGMFGYMNRTELVHSDNLVSIEQVKSGEQGDE</sequence>
<feature type="domain" description="PUA" evidence="8">
    <location>
        <begin position="294"/>
        <end position="377"/>
    </location>
</feature>
<dbReference type="InterPro" id="IPR005715">
    <property type="entry name" value="Glu_5kinase/COase_Synthase"/>
</dbReference>
<dbReference type="GO" id="GO:0008652">
    <property type="term" value="P:amino acid biosynthetic process"/>
    <property type="evidence" value="ECO:0007669"/>
    <property type="project" value="UniProtKB-KW"/>
</dbReference>
<dbReference type="PRINTS" id="PR00474">
    <property type="entry name" value="GLU5KINASE"/>
</dbReference>
<gene>
    <name evidence="9" type="ORF">MNBD_ALPHA11-1907</name>
</gene>
<dbReference type="Pfam" id="PF01472">
    <property type="entry name" value="PUA"/>
    <property type="match status" value="1"/>
</dbReference>
<organism evidence="9">
    <name type="scientific">hydrothermal vent metagenome</name>
    <dbReference type="NCBI Taxonomy" id="652676"/>
    <lineage>
        <taxon>unclassified sequences</taxon>
        <taxon>metagenomes</taxon>
        <taxon>ecological metagenomes</taxon>
    </lineage>
</organism>
<dbReference type="HAMAP" id="MF_00456">
    <property type="entry name" value="ProB"/>
    <property type="match status" value="1"/>
</dbReference>
<dbReference type="SUPFAM" id="SSF88697">
    <property type="entry name" value="PUA domain-like"/>
    <property type="match status" value="1"/>
</dbReference>
<evidence type="ECO:0000256" key="2">
    <source>
        <dbReference type="ARBA" id="ARBA00022605"/>
    </source>
</evidence>
<protein>
    <submittedName>
        <fullName evidence="9">Glutamate 5-kinase / RNA-binding C-terminal domain PUA</fullName>
        <ecNumber evidence="9">2.7.2.11</ecNumber>
    </submittedName>
</protein>
<dbReference type="SUPFAM" id="SSF53633">
    <property type="entry name" value="Carbamate kinase-like"/>
    <property type="match status" value="1"/>
</dbReference>
<evidence type="ECO:0000256" key="4">
    <source>
        <dbReference type="ARBA" id="ARBA00022679"/>
    </source>
</evidence>
<dbReference type="InterPro" id="IPR019797">
    <property type="entry name" value="Glutamate_5-kinase_CS"/>
</dbReference>
<dbReference type="GO" id="GO:0005524">
    <property type="term" value="F:ATP binding"/>
    <property type="evidence" value="ECO:0007669"/>
    <property type="project" value="UniProtKB-KW"/>
</dbReference>
<dbReference type="SMART" id="SM00359">
    <property type="entry name" value="PUA"/>
    <property type="match status" value="1"/>
</dbReference>
<keyword evidence="7" id="KW-0067">ATP-binding</keyword>
<dbReference type="NCBIfam" id="TIGR01027">
    <property type="entry name" value="proB"/>
    <property type="match status" value="1"/>
</dbReference>
<dbReference type="FunFam" id="3.40.1160.10:FF:000006">
    <property type="entry name" value="Glutamate 5-kinase"/>
    <property type="match status" value="1"/>
</dbReference>
<keyword evidence="4 9" id="KW-0808">Transferase</keyword>
<evidence type="ECO:0000259" key="8">
    <source>
        <dbReference type="SMART" id="SM00359"/>
    </source>
</evidence>
<dbReference type="InterPro" id="IPR002478">
    <property type="entry name" value="PUA"/>
</dbReference>